<protein>
    <submittedName>
        <fullName evidence="2">Uncharacterized protein</fullName>
    </submittedName>
</protein>
<comment type="caution">
    <text evidence="2">The sequence shown here is derived from an EMBL/GenBank/DDBJ whole genome shotgun (WGS) entry which is preliminary data.</text>
</comment>
<sequence>MNGRDQHVGGGGPGTLGGHDLLSEKRELRGMRKERTPGFARPEKAPFACHIADCECAQVALWSSAAAGSRSLHCTGWQALNGVFTIATAAGSLQRAAWHPSNAALDACDRRAG</sequence>
<reference evidence="2 3" key="1">
    <citation type="journal article" date="2015" name="Sci. Rep.">
        <title>Chromosome-level genome map provides insights into diverse defense mechanisms in the medicinal fungus Ganoderma sinense.</title>
        <authorList>
            <person name="Zhu Y."/>
            <person name="Xu J."/>
            <person name="Sun C."/>
            <person name="Zhou S."/>
            <person name="Xu H."/>
            <person name="Nelson D.R."/>
            <person name="Qian J."/>
            <person name="Song J."/>
            <person name="Luo H."/>
            <person name="Xiang L."/>
            <person name="Li Y."/>
            <person name="Xu Z."/>
            <person name="Ji A."/>
            <person name="Wang L."/>
            <person name="Lu S."/>
            <person name="Hayward A."/>
            <person name="Sun W."/>
            <person name="Li X."/>
            <person name="Schwartz D.C."/>
            <person name="Wang Y."/>
            <person name="Chen S."/>
        </authorList>
    </citation>
    <scope>NUCLEOTIDE SEQUENCE [LARGE SCALE GENOMIC DNA]</scope>
    <source>
        <strain evidence="2 3">ZZ0214-1</strain>
    </source>
</reference>
<gene>
    <name evidence="2" type="ORF">GSI_14048</name>
</gene>
<evidence type="ECO:0000313" key="3">
    <source>
        <dbReference type="Proteomes" id="UP000230002"/>
    </source>
</evidence>
<keyword evidence="3" id="KW-1185">Reference proteome</keyword>
<name>A0A2G8RS02_9APHY</name>
<dbReference type="AlphaFoldDB" id="A0A2G8RS02"/>
<proteinExistence type="predicted"/>
<evidence type="ECO:0000313" key="2">
    <source>
        <dbReference type="EMBL" id="PIL24295.1"/>
    </source>
</evidence>
<evidence type="ECO:0000256" key="1">
    <source>
        <dbReference type="SAM" id="MobiDB-lite"/>
    </source>
</evidence>
<dbReference type="Proteomes" id="UP000230002">
    <property type="component" value="Unassembled WGS sequence"/>
</dbReference>
<organism evidence="2 3">
    <name type="scientific">Ganoderma sinense ZZ0214-1</name>
    <dbReference type="NCBI Taxonomy" id="1077348"/>
    <lineage>
        <taxon>Eukaryota</taxon>
        <taxon>Fungi</taxon>
        <taxon>Dikarya</taxon>
        <taxon>Basidiomycota</taxon>
        <taxon>Agaricomycotina</taxon>
        <taxon>Agaricomycetes</taxon>
        <taxon>Polyporales</taxon>
        <taxon>Polyporaceae</taxon>
        <taxon>Ganoderma</taxon>
    </lineage>
</organism>
<feature type="compositionally biased region" description="Gly residues" evidence="1">
    <location>
        <begin position="8"/>
        <end position="17"/>
    </location>
</feature>
<dbReference type="EMBL" id="AYKW01000067">
    <property type="protein sequence ID" value="PIL24295.1"/>
    <property type="molecule type" value="Genomic_DNA"/>
</dbReference>
<feature type="region of interest" description="Disordered" evidence="1">
    <location>
        <begin position="1"/>
        <end position="29"/>
    </location>
</feature>
<accession>A0A2G8RS02</accession>